<dbReference type="PRINTS" id="PR00452">
    <property type="entry name" value="SH3DOMAIN"/>
</dbReference>
<dbReference type="SMART" id="SM00326">
    <property type="entry name" value="SH3"/>
    <property type="match status" value="1"/>
</dbReference>
<dbReference type="PROSITE" id="PS50002">
    <property type="entry name" value="SH3"/>
    <property type="match status" value="1"/>
</dbReference>
<dbReference type="GO" id="GO:0005737">
    <property type="term" value="C:cytoplasm"/>
    <property type="evidence" value="ECO:0007669"/>
    <property type="project" value="UniProtKB-SubCell"/>
</dbReference>
<dbReference type="PANTHER" id="PTHR15129:SF1">
    <property type="entry name" value="SRC KINASE-ASSOCIATED PHOSPHOPROTEIN 1"/>
    <property type="match status" value="1"/>
</dbReference>
<evidence type="ECO:0000256" key="9">
    <source>
        <dbReference type="ARBA" id="ARBA00023136"/>
    </source>
</evidence>
<keyword evidence="14" id="KW-1185">Reference proteome</keyword>
<dbReference type="GO" id="GO:0016301">
    <property type="term" value="F:kinase activity"/>
    <property type="evidence" value="ECO:0007669"/>
    <property type="project" value="UniProtKB-KW"/>
</dbReference>
<evidence type="ECO:0000256" key="8">
    <source>
        <dbReference type="ARBA" id="ARBA00022553"/>
    </source>
</evidence>
<keyword evidence="7" id="KW-0963">Cytoplasm</keyword>
<feature type="domain" description="SH3" evidence="12">
    <location>
        <begin position="34"/>
        <end position="95"/>
    </location>
</feature>
<keyword evidence="6" id="KW-1003">Cell membrane</keyword>
<sequence>MHVVPSMLDGEEFELSEDLKRTNDHSQSDDSVINYSDYYQGLWNCTSDNGDELSFQRGDIIRILSKEYNAYGWWVGELDGAIGIVPKDYLTTAFELE</sequence>
<protein>
    <submittedName>
        <fullName evidence="13">Src kinase-associated phospho 1</fullName>
    </submittedName>
</protein>
<dbReference type="InterPro" id="IPR037781">
    <property type="entry name" value="SKAP_fam"/>
</dbReference>
<dbReference type="FunFam" id="2.30.30.40:FF:000097">
    <property type="entry name" value="Putative src kinase-associated phosphoprotein 2"/>
    <property type="match status" value="1"/>
</dbReference>
<dbReference type="InterPro" id="IPR036028">
    <property type="entry name" value="SH3-like_dom_sf"/>
</dbReference>
<proteinExistence type="inferred from homology"/>
<evidence type="ECO:0000256" key="3">
    <source>
        <dbReference type="ARBA" id="ARBA00004496"/>
    </source>
</evidence>
<dbReference type="Pfam" id="PF00018">
    <property type="entry name" value="SH3_1"/>
    <property type="match status" value="1"/>
</dbReference>
<evidence type="ECO:0000259" key="12">
    <source>
        <dbReference type="PROSITE" id="PS50002"/>
    </source>
</evidence>
<comment type="similarity">
    <text evidence="4">Belongs to the SKAP family.</text>
</comment>
<dbReference type="EMBL" id="OW240917">
    <property type="protein sequence ID" value="CAH2301843.1"/>
    <property type="molecule type" value="Genomic_DNA"/>
</dbReference>
<dbReference type="SUPFAM" id="SSF50044">
    <property type="entry name" value="SH3-domain"/>
    <property type="match status" value="1"/>
</dbReference>
<comment type="subcellular location">
    <subcellularLocation>
        <location evidence="2">Cell membrane</location>
    </subcellularLocation>
    <subcellularLocation>
        <location evidence="3">Cytoplasm</location>
    </subcellularLocation>
    <subcellularLocation>
        <location evidence="1">Nucleus</location>
    </subcellularLocation>
</comment>
<evidence type="ECO:0000256" key="5">
    <source>
        <dbReference type="ARBA" id="ARBA00022443"/>
    </source>
</evidence>
<reference evidence="13" key="1">
    <citation type="submission" date="2022-03" db="EMBL/GenBank/DDBJ databases">
        <authorList>
            <person name="Alioto T."/>
            <person name="Alioto T."/>
            <person name="Gomez Garrido J."/>
        </authorList>
    </citation>
    <scope>NUCLEOTIDE SEQUENCE</scope>
</reference>
<name>A0AAD1SIV1_PELCU</name>
<evidence type="ECO:0000256" key="2">
    <source>
        <dbReference type="ARBA" id="ARBA00004236"/>
    </source>
</evidence>
<keyword evidence="9" id="KW-0472">Membrane</keyword>
<evidence type="ECO:0000256" key="6">
    <source>
        <dbReference type="ARBA" id="ARBA00022475"/>
    </source>
</evidence>
<evidence type="ECO:0000256" key="7">
    <source>
        <dbReference type="ARBA" id="ARBA00022490"/>
    </source>
</evidence>
<dbReference type="AlphaFoldDB" id="A0AAD1SIV1"/>
<gene>
    <name evidence="13" type="ORF">PECUL_23A035794</name>
</gene>
<evidence type="ECO:0000256" key="11">
    <source>
        <dbReference type="PROSITE-ProRule" id="PRU00192"/>
    </source>
</evidence>
<evidence type="ECO:0000256" key="1">
    <source>
        <dbReference type="ARBA" id="ARBA00004123"/>
    </source>
</evidence>
<evidence type="ECO:0000313" key="13">
    <source>
        <dbReference type="EMBL" id="CAH2301843.1"/>
    </source>
</evidence>
<dbReference type="Gene3D" id="2.30.30.40">
    <property type="entry name" value="SH3 Domains"/>
    <property type="match status" value="1"/>
</dbReference>
<dbReference type="GO" id="GO:0005886">
    <property type="term" value="C:plasma membrane"/>
    <property type="evidence" value="ECO:0007669"/>
    <property type="project" value="UniProtKB-SubCell"/>
</dbReference>
<dbReference type="PANTHER" id="PTHR15129">
    <property type="entry name" value="SRC-ASSOCIATED ADAPTOR PROTEIN"/>
    <property type="match status" value="1"/>
</dbReference>
<keyword evidence="8" id="KW-0597">Phosphoprotein</keyword>
<keyword evidence="13" id="KW-0418">Kinase</keyword>
<evidence type="ECO:0000313" key="14">
    <source>
        <dbReference type="Proteomes" id="UP001295444"/>
    </source>
</evidence>
<organism evidence="13 14">
    <name type="scientific">Pelobates cultripes</name>
    <name type="common">Western spadefoot toad</name>
    <dbReference type="NCBI Taxonomy" id="61616"/>
    <lineage>
        <taxon>Eukaryota</taxon>
        <taxon>Metazoa</taxon>
        <taxon>Chordata</taxon>
        <taxon>Craniata</taxon>
        <taxon>Vertebrata</taxon>
        <taxon>Euteleostomi</taxon>
        <taxon>Amphibia</taxon>
        <taxon>Batrachia</taxon>
        <taxon>Anura</taxon>
        <taxon>Pelobatoidea</taxon>
        <taxon>Pelobatidae</taxon>
        <taxon>Pelobates</taxon>
    </lineage>
</organism>
<dbReference type="InterPro" id="IPR001452">
    <property type="entry name" value="SH3_domain"/>
</dbReference>
<accession>A0AAD1SIV1</accession>
<keyword evidence="13" id="KW-0808">Transferase</keyword>
<keyword evidence="5 11" id="KW-0728">SH3 domain</keyword>
<evidence type="ECO:0000256" key="10">
    <source>
        <dbReference type="ARBA" id="ARBA00023242"/>
    </source>
</evidence>
<dbReference type="GO" id="GO:0005634">
    <property type="term" value="C:nucleus"/>
    <property type="evidence" value="ECO:0007669"/>
    <property type="project" value="UniProtKB-SubCell"/>
</dbReference>
<dbReference type="Proteomes" id="UP001295444">
    <property type="component" value="Chromosome 06"/>
</dbReference>
<evidence type="ECO:0000256" key="4">
    <source>
        <dbReference type="ARBA" id="ARBA00005864"/>
    </source>
</evidence>
<keyword evidence="10" id="KW-0539">Nucleus</keyword>